<evidence type="ECO:0000313" key="6">
    <source>
        <dbReference type="Proteomes" id="UP000038010"/>
    </source>
</evidence>
<evidence type="ECO:0000313" key="5">
    <source>
        <dbReference type="EMBL" id="KPI40431.1"/>
    </source>
</evidence>
<keyword evidence="2" id="KW-0274">FAD</keyword>
<keyword evidence="6" id="KW-1185">Reference proteome</keyword>
<protein>
    <submittedName>
        <fullName evidence="5">Para-nitrophenol 4-monooxygenase</fullName>
    </submittedName>
</protein>
<dbReference type="STRING" id="1664694.A0A0N0NMG3"/>
<sequence length="446" mass="49057">MKTKTTVLIVGGGPVGLLMALRLGQAGIDTLIVEKHPSFQPATRAMVYMPVVISALTKLGLYEQVRSAAYLNQDGVYWRDTDMKPLARLPLGDPQSSQFNGVLQLGQWKMSSIISAELKQHPSVELCFGYGCVGVQEDVDGKGVQVLLQSKDDPTDTLVHAEYVVGCDGANSSVRKAMCIPYEGFSYPWKMIGCDVLYDFPKQEGLTPLNFVVDEIDWAVIAYTGEDEDGKPDFGREKTPLWRVAYIEDSDLPSGKEDFLSRARERISTSYIKHGDGKFNVIRAEPYTNHQRCAAQARKGRVLLAGDALHSNNPISGLGLTSGICDAFAYGNALVRVIKDGEDESLLATCAKSRRDTWLNVTNEMSQGNLNRLRAVDTKGVAMREGFFNKLNSDPSFPAVIRGGLERILPHTFEAPHPMYMEAQFHPRSTNIVDGLSALGMKSQTV</sequence>
<organism evidence="5 6">
    <name type="scientific">Cyphellophora attinorum</name>
    <dbReference type="NCBI Taxonomy" id="1664694"/>
    <lineage>
        <taxon>Eukaryota</taxon>
        <taxon>Fungi</taxon>
        <taxon>Dikarya</taxon>
        <taxon>Ascomycota</taxon>
        <taxon>Pezizomycotina</taxon>
        <taxon>Eurotiomycetes</taxon>
        <taxon>Chaetothyriomycetidae</taxon>
        <taxon>Chaetothyriales</taxon>
        <taxon>Cyphellophoraceae</taxon>
        <taxon>Cyphellophora</taxon>
    </lineage>
</organism>
<comment type="caution">
    <text evidence="5">The sequence shown here is derived from an EMBL/GenBank/DDBJ whole genome shotgun (WGS) entry which is preliminary data.</text>
</comment>
<dbReference type="EMBL" id="LFJN01000012">
    <property type="protein sequence ID" value="KPI40431.1"/>
    <property type="molecule type" value="Genomic_DNA"/>
</dbReference>
<keyword evidence="5" id="KW-0503">Monooxygenase</keyword>
<evidence type="ECO:0000256" key="1">
    <source>
        <dbReference type="ARBA" id="ARBA00022630"/>
    </source>
</evidence>
<dbReference type="GeneID" id="28739801"/>
<reference evidence="5 6" key="1">
    <citation type="submission" date="2015-06" db="EMBL/GenBank/DDBJ databases">
        <title>Draft genome of the ant-associated black yeast Phialophora attae CBS 131958.</title>
        <authorList>
            <person name="Moreno L.F."/>
            <person name="Stielow B.J."/>
            <person name="de Hoog S."/>
            <person name="Vicente V.A."/>
            <person name="Weiss V.A."/>
            <person name="de Vries M."/>
            <person name="Cruz L.M."/>
            <person name="Souza E.M."/>
        </authorList>
    </citation>
    <scope>NUCLEOTIDE SEQUENCE [LARGE SCALE GENOMIC DNA]</scope>
    <source>
        <strain evidence="5 6">CBS 131958</strain>
    </source>
</reference>
<dbReference type="GO" id="GO:0004497">
    <property type="term" value="F:monooxygenase activity"/>
    <property type="evidence" value="ECO:0007669"/>
    <property type="project" value="UniProtKB-KW"/>
</dbReference>
<evidence type="ECO:0000259" key="4">
    <source>
        <dbReference type="Pfam" id="PF01494"/>
    </source>
</evidence>
<dbReference type="Proteomes" id="UP000038010">
    <property type="component" value="Unassembled WGS sequence"/>
</dbReference>
<keyword evidence="3" id="KW-0560">Oxidoreductase</keyword>
<dbReference type="VEuPathDB" id="FungiDB:AB675_7544"/>
<dbReference type="PANTHER" id="PTHR43476:SF5">
    <property type="entry name" value="FAD-DEPENDENT MONOOXYGENASE"/>
    <property type="match status" value="1"/>
</dbReference>
<accession>A0A0N0NMG3</accession>
<dbReference type="PRINTS" id="PR00420">
    <property type="entry name" value="RNGMNOXGNASE"/>
</dbReference>
<dbReference type="OrthoDB" id="10016252at2759"/>
<name>A0A0N0NMG3_9EURO</name>
<gene>
    <name evidence="5" type="ORF">AB675_7544</name>
</gene>
<dbReference type="Gene3D" id="3.50.50.60">
    <property type="entry name" value="FAD/NAD(P)-binding domain"/>
    <property type="match status" value="1"/>
</dbReference>
<dbReference type="PANTHER" id="PTHR43476">
    <property type="entry name" value="3-(3-HYDROXY-PHENYL)PROPIONATE/3-HYDROXYCINNAMIC ACID HYDROXYLASE"/>
    <property type="match status" value="1"/>
</dbReference>
<dbReference type="Pfam" id="PF01494">
    <property type="entry name" value="FAD_binding_3"/>
    <property type="match status" value="1"/>
</dbReference>
<dbReference type="InterPro" id="IPR036188">
    <property type="entry name" value="FAD/NAD-bd_sf"/>
</dbReference>
<feature type="domain" description="FAD-binding" evidence="4">
    <location>
        <begin position="4"/>
        <end position="357"/>
    </location>
</feature>
<evidence type="ECO:0000256" key="3">
    <source>
        <dbReference type="ARBA" id="ARBA00023002"/>
    </source>
</evidence>
<dbReference type="AlphaFoldDB" id="A0A0N0NMG3"/>
<dbReference type="InterPro" id="IPR050631">
    <property type="entry name" value="PheA/TfdB_FAD_monoxygenase"/>
</dbReference>
<dbReference type="InterPro" id="IPR002938">
    <property type="entry name" value="FAD-bd"/>
</dbReference>
<dbReference type="Gene3D" id="3.30.9.10">
    <property type="entry name" value="D-Amino Acid Oxidase, subunit A, domain 2"/>
    <property type="match status" value="1"/>
</dbReference>
<keyword evidence="1" id="KW-0285">Flavoprotein</keyword>
<dbReference type="RefSeq" id="XP_018000394.1">
    <property type="nucleotide sequence ID" value="XM_018147921.1"/>
</dbReference>
<dbReference type="SUPFAM" id="SSF51905">
    <property type="entry name" value="FAD/NAD(P)-binding domain"/>
    <property type="match status" value="1"/>
</dbReference>
<proteinExistence type="predicted"/>
<evidence type="ECO:0000256" key="2">
    <source>
        <dbReference type="ARBA" id="ARBA00022827"/>
    </source>
</evidence>
<dbReference type="GO" id="GO:0071949">
    <property type="term" value="F:FAD binding"/>
    <property type="evidence" value="ECO:0007669"/>
    <property type="project" value="InterPro"/>
</dbReference>